<accession>A0A327RA03</accession>
<dbReference type="RefSeq" id="WP_111660551.1">
    <property type="nucleotide sequence ID" value="NZ_QLLO01000008.1"/>
</dbReference>
<dbReference type="InterPro" id="IPR024453">
    <property type="entry name" value="Peptidase_C92"/>
</dbReference>
<dbReference type="Gene3D" id="3.90.1720.10">
    <property type="entry name" value="endopeptidase domain like (from Nostoc punctiforme)"/>
    <property type="match status" value="1"/>
</dbReference>
<organism evidence="1 2">
    <name type="scientific">Olleya aquimaris</name>
    <dbReference type="NCBI Taxonomy" id="639310"/>
    <lineage>
        <taxon>Bacteria</taxon>
        <taxon>Pseudomonadati</taxon>
        <taxon>Bacteroidota</taxon>
        <taxon>Flavobacteriia</taxon>
        <taxon>Flavobacteriales</taxon>
        <taxon>Flavobacteriaceae</taxon>
    </lineage>
</organism>
<comment type="caution">
    <text evidence="1">The sequence shown here is derived from an EMBL/GenBank/DDBJ whole genome shotgun (WGS) entry which is preliminary data.</text>
</comment>
<dbReference type="Proteomes" id="UP000248703">
    <property type="component" value="Unassembled WGS sequence"/>
</dbReference>
<gene>
    <name evidence="1" type="ORF">LY08_02280</name>
</gene>
<name>A0A327RA03_9FLAO</name>
<evidence type="ECO:0000313" key="2">
    <source>
        <dbReference type="Proteomes" id="UP000248703"/>
    </source>
</evidence>
<reference evidence="1 2" key="1">
    <citation type="submission" date="2018-06" db="EMBL/GenBank/DDBJ databases">
        <title>Genomic Encyclopedia of Archaeal and Bacterial Type Strains, Phase II (KMG-II): from individual species to whole genera.</title>
        <authorList>
            <person name="Goeker M."/>
        </authorList>
    </citation>
    <scope>NUCLEOTIDE SEQUENCE [LARGE SCALE GENOMIC DNA]</scope>
    <source>
        <strain evidence="1 2">DSM 24464</strain>
    </source>
</reference>
<dbReference type="AlphaFoldDB" id="A0A327RA03"/>
<keyword evidence="2" id="KW-1185">Reference proteome</keyword>
<dbReference type="OrthoDB" id="1148539at2"/>
<dbReference type="Pfam" id="PF05708">
    <property type="entry name" value="Peptidase_C92"/>
    <property type="match status" value="1"/>
</dbReference>
<evidence type="ECO:0000313" key="1">
    <source>
        <dbReference type="EMBL" id="RAJ12998.1"/>
    </source>
</evidence>
<dbReference type="InterPro" id="IPR038765">
    <property type="entry name" value="Papain-like_cys_pep_sf"/>
</dbReference>
<protein>
    <submittedName>
        <fullName evidence="1">Permuted papain-like amidase YaeF/Yiix C92 family enzyme</fullName>
    </submittedName>
</protein>
<dbReference type="SUPFAM" id="SSF54001">
    <property type="entry name" value="Cysteine proteinases"/>
    <property type="match status" value="1"/>
</dbReference>
<sequence>MIKTTIKILLFIGVIFLGYKFLKDDSNRSYESSFLYKLSSKEKAKLQNGDIILRRGYGLVSTMILKMMDEDYDVTHLGIIINQNDTLKVAHALSSSVSNQDGLRLQALDSFVHNSHDQTILVTRLKNIDSINQQKIVRQIAYYKQKNLPFDHSFNYKDSTEHYCSELIWRIYEHNLNILKVSDTLSDEYKYNSLKTFYDTNYFDVIINHQKKGKSSLD</sequence>
<proteinExistence type="predicted"/>
<dbReference type="EMBL" id="QLLO01000008">
    <property type="protein sequence ID" value="RAJ12998.1"/>
    <property type="molecule type" value="Genomic_DNA"/>
</dbReference>